<evidence type="ECO:0000259" key="4">
    <source>
        <dbReference type="Pfam" id="PF00501"/>
    </source>
</evidence>
<proteinExistence type="inferred from homology"/>
<dbReference type="InterPro" id="IPR040097">
    <property type="entry name" value="FAAL/FAAC"/>
</dbReference>
<comment type="similarity">
    <text evidence="1">Belongs to the ATP-dependent AMP-binding enzyme family.</text>
</comment>
<feature type="domain" description="AMP-dependent synthetase/ligase" evidence="4">
    <location>
        <begin position="15"/>
        <end position="410"/>
    </location>
</feature>
<dbReference type="RefSeq" id="WP_329079469.1">
    <property type="nucleotide sequence ID" value="NZ_CP109495.1"/>
</dbReference>
<evidence type="ECO:0000256" key="1">
    <source>
        <dbReference type="ARBA" id="ARBA00006432"/>
    </source>
</evidence>
<keyword evidence="2 5" id="KW-0436">Ligase</keyword>
<dbReference type="PROSITE" id="PS00455">
    <property type="entry name" value="AMP_BINDING"/>
    <property type="match status" value="1"/>
</dbReference>
<reference evidence="5" key="1">
    <citation type="submission" date="2022-10" db="EMBL/GenBank/DDBJ databases">
        <title>The complete genomes of actinobacterial strains from the NBC collection.</title>
        <authorList>
            <person name="Joergensen T.S."/>
            <person name="Alvarez Arevalo M."/>
            <person name="Sterndorff E.B."/>
            <person name="Faurdal D."/>
            <person name="Vuksanovic O."/>
            <person name="Mourched A.-S."/>
            <person name="Charusanti P."/>
            <person name="Shaw S."/>
            <person name="Blin K."/>
            <person name="Weber T."/>
        </authorList>
    </citation>
    <scope>NUCLEOTIDE SEQUENCE</scope>
    <source>
        <strain evidence="5">NBC_01432</strain>
    </source>
</reference>
<accession>A0ABZ2ADY7</accession>
<dbReference type="CDD" id="cd05931">
    <property type="entry name" value="FAAL"/>
    <property type="match status" value="1"/>
</dbReference>
<evidence type="ECO:0000256" key="3">
    <source>
        <dbReference type="SAM" id="MobiDB-lite"/>
    </source>
</evidence>
<dbReference type="InterPro" id="IPR020845">
    <property type="entry name" value="AMP-binding_CS"/>
</dbReference>
<organism evidence="5 6">
    <name type="scientific">Streptomyces niveus</name>
    <name type="common">Streptomyces spheroides</name>
    <dbReference type="NCBI Taxonomy" id="193462"/>
    <lineage>
        <taxon>Bacteria</taxon>
        <taxon>Bacillati</taxon>
        <taxon>Actinomycetota</taxon>
        <taxon>Actinomycetes</taxon>
        <taxon>Kitasatosporales</taxon>
        <taxon>Streptomycetaceae</taxon>
        <taxon>Streptomyces</taxon>
    </lineage>
</organism>
<dbReference type="Pfam" id="PF00501">
    <property type="entry name" value="AMP-binding"/>
    <property type="match status" value="1"/>
</dbReference>
<sequence>MTNFRTFTELVLERSEARKDADAFVFLPDDARGSVPQHLTSAALDQEARRIASWLQDRGAAKRQVLLLYPAGLDFIKAFTACLYAGAVAVPGPLPAEQGQHFARISGILRDAEACAVLTDSANAPAISAWLAAEGFTDVACLATDDPAQGDAGAWHAPSLTPESLAFLQYTSGSTSDPKGVVVSHGNLLANEAAIQRSIGTSAESVCGGWLPFYHDMGLIGHILHPLYLGAQGVLMAPFTFLKRPYRWLKMIGDYGMTTGGGPNFAYDLCVRRVTDAQLETLDLSSWTTACNGAEPVRAETVRAFTERFAPAGFRPEAMFPCYGMAETTLLVTGIPRGAAARVLDVDAEALERGELADPRGDFATRSLVSSGIARDFEIRVVDPESLVEKPGGHIGEIWLKGDSVAAGYWKRPATNKEIFDAEISGGADGQDTDGQNTGWLRTGDLGALHDGELYVTGRLKELVILSGRNLYPQDVERAVQSTDKALGAGAGAVFAVETDREHLVAIQEVRPAAVATDLHTVASNIQSFIGKEFSIPAGNVLLVRPGTVRKTTSGKIQRTLMRKLFLEGGITALYEVLEPAVQELIASTEPEPEPEADDATAATTDAAQTLESVV</sequence>
<dbReference type="InterPro" id="IPR042099">
    <property type="entry name" value="ANL_N_sf"/>
</dbReference>
<dbReference type="Gene3D" id="3.40.50.12780">
    <property type="entry name" value="N-terminal domain of ligase-like"/>
    <property type="match status" value="1"/>
</dbReference>
<evidence type="ECO:0000313" key="5">
    <source>
        <dbReference type="EMBL" id="WUX55548.1"/>
    </source>
</evidence>
<dbReference type="EMBL" id="CP109495">
    <property type="protein sequence ID" value="WUX55548.1"/>
    <property type="molecule type" value="Genomic_DNA"/>
</dbReference>
<dbReference type="PANTHER" id="PTHR22754:SF32">
    <property type="entry name" value="DISCO-INTERACTING PROTEIN 2"/>
    <property type="match status" value="1"/>
</dbReference>
<keyword evidence="6" id="KW-1185">Reference proteome</keyword>
<dbReference type="PANTHER" id="PTHR22754">
    <property type="entry name" value="DISCO-INTERACTING PROTEIN 2 DIP2 -RELATED"/>
    <property type="match status" value="1"/>
</dbReference>
<feature type="region of interest" description="Disordered" evidence="3">
    <location>
        <begin position="589"/>
        <end position="615"/>
    </location>
</feature>
<evidence type="ECO:0000313" key="6">
    <source>
        <dbReference type="Proteomes" id="UP001432209"/>
    </source>
</evidence>
<evidence type="ECO:0000256" key="2">
    <source>
        <dbReference type="ARBA" id="ARBA00022598"/>
    </source>
</evidence>
<name>A0ABZ2ADY7_STRNV</name>
<dbReference type="InterPro" id="IPR000873">
    <property type="entry name" value="AMP-dep_synth/lig_dom"/>
</dbReference>
<dbReference type="Proteomes" id="UP001432209">
    <property type="component" value="Chromosome"/>
</dbReference>
<protein>
    <submittedName>
        <fullName evidence="5">Fatty acyl-AMP ligase</fullName>
    </submittedName>
</protein>
<dbReference type="GO" id="GO:0016874">
    <property type="term" value="F:ligase activity"/>
    <property type="evidence" value="ECO:0007669"/>
    <property type="project" value="UniProtKB-KW"/>
</dbReference>
<dbReference type="Gene3D" id="3.30.300.30">
    <property type="match status" value="1"/>
</dbReference>
<gene>
    <name evidence="5" type="ORF">OG442_30725</name>
</gene>
<dbReference type="SUPFAM" id="SSF56801">
    <property type="entry name" value="Acetyl-CoA synthetase-like"/>
    <property type="match status" value="1"/>
</dbReference>
<dbReference type="InterPro" id="IPR045851">
    <property type="entry name" value="AMP-bd_C_sf"/>
</dbReference>